<dbReference type="Proteomes" id="UP000295221">
    <property type="component" value="Unassembled WGS sequence"/>
</dbReference>
<proteinExistence type="predicted"/>
<gene>
    <name evidence="2" type="ORF">EV194_12315</name>
</gene>
<keyword evidence="3" id="KW-1185">Reference proteome</keyword>
<keyword evidence="1" id="KW-0812">Transmembrane</keyword>
<reference evidence="2 3" key="1">
    <citation type="submission" date="2019-03" db="EMBL/GenBank/DDBJ databases">
        <title>Genomic Encyclopedia of Type Strains, Phase IV (KMG-IV): sequencing the most valuable type-strain genomes for metagenomic binning, comparative biology and taxonomic classification.</title>
        <authorList>
            <person name="Goeker M."/>
        </authorList>
    </citation>
    <scope>NUCLEOTIDE SEQUENCE [LARGE SCALE GENOMIC DNA]</scope>
    <source>
        <strain evidence="2 3">DSM 24179</strain>
    </source>
</reference>
<comment type="caution">
    <text evidence="2">The sequence shown here is derived from an EMBL/GenBank/DDBJ whole genome shotgun (WGS) entry which is preliminary data.</text>
</comment>
<dbReference type="RefSeq" id="WP_132435584.1">
    <property type="nucleotide sequence ID" value="NZ_SLWK01000023.1"/>
</dbReference>
<evidence type="ECO:0000256" key="1">
    <source>
        <dbReference type="SAM" id="Phobius"/>
    </source>
</evidence>
<organism evidence="2 3">
    <name type="scientific">Natronoflexus pectinivorans</name>
    <dbReference type="NCBI Taxonomy" id="682526"/>
    <lineage>
        <taxon>Bacteria</taxon>
        <taxon>Pseudomonadati</taxon>
        <taxon>Bacteroidota</taxon>
        <taxon>Bacteroidia</taxon>
        <taxon>Marinilabiliales</taxon>
        <taxon>Marinilabiliaceae</taxon>
        <taxon>Natronoflexus</taxon>
    </lineage>
</organism>
<evidence type="ECO:0000313" key="3">
    <source>
        <dbReference type="Proteomes" id="UP000295221"/>
    </source>
</evidence>
<protein>
    <submittedName>
        <fullName evidence="2">Oxaloacetate decarboxylase gamma subunit</fullName>
    </submittedName>
</protein>
<dbReference type="AlphaFoldDB" id="A0A4V2RV32"/>
<name>A0A4V2RV32_9BACT</name>
<dbReference type="EMBL" id="SLWK01000023">
    <property type="protein sequence ID" value="TCO02714.1"/>
    <property type="molecule type" value="Genomic_DNA"/>
</dbReference>
<sequence length="83" mass="8794">MSENFQEAFTLLGVGMLTVFIILLTVVLLGNGIILFVKRFFPEDANQAVVSAGVSASKTAAIVAAVKILTRGKGRVTNIEKAN</sequence>
<evidence type="ECO:0000313" key="2">
    <source>
        <dbReference type="EMBL" id="TCO02714.1"/>
    </source>
</evidence>
<keyword evidence="1" id="KW-1133">Transmembrane helix</keyword>
<keyword evidence="1" id="KW-0472">Membrane</keyword>
<accession>A0A4V2RV32</accession>
<feature type="transmembrane region" description="Helical" evidence="1">
    <location>
        <begin position="12"/>
        <end position="37"/>
    </location>
</feature>
<dbReference type="OrthoDB" id="1123024at2"/>